<evidence type="ECO:0000313" key="3">
    <source>
        <dbReference type="Proteomes" id="UP000623461"/>
    </source>
</evidence>
<dbReference type="PANTHER" id="PTHR32251:SF17">
    <property type="entry name" value="STEROID 5-ALPHA REDUCTASE C-TERMINAL DOMAIN-CONTAINING PROTEIN"/>
    <property type="match status" value="1"/>
</dbReference>
<sequence>MTTVSSVWTAFAPVVAPAAEAAGFDGGAFGRTLLATAVAVVVVLGITFAVALRVGKQAVIDVTWGLGFVAIALTAFVTSGGHGDGLRRWLALGLTAAWGLRLAGHIFSRSRGKGEDPRYEAMLKRADGNPNVYALLHIYVPQGLIMWFVSLPVQIAMFVEGGIGWVLWLGVLVWAVGFFFESVGDLQLTRFRNDASNKGKVLDTGLWRYTRHPNYFGDASVWTGLFFVAASAWPGVLTILSPAVMVWNLYGGTGKKLLEKDIGDRRPEYADYVRRTSGFFPWPPKPADPSVRD</sequence>
<dbReference type="EMBL" id="BMNZ01000006">
    <property type="protein sequence ID" value="GGN02715.1"/>
    <property type="molecule type" value="Genomic_DNA"/>
</dbReference>
<feature type="transmembrane region" description="Helical" evidence="1">
    <location>
        <begin position="31"/>
        <end position="52"/>
    </location>
</feature>
<organism evidence="2 3">
    <name type="scientific">Terrabacter tumescens</name>
    <dbReference type="NCBI Taxonomy" id="60443"/>
    <lineage>
        <taxon>Bacteria</taxon>
        <taxon>Bacillati</taxon>
        <taxon>Actinomycetota</taxon>
        <taxon>Actinomycetes</taxon>
        <taxon>Micrococcales</taxon>
        <taxon>Intrasporangiaceae</taxon>
        <taxon>Terrabacter</taxon>
    </lineage>
</organism>
<evidence type="ECO:0000256" key="1">
    <source>
        <dbReference type="SAM" id="Phobius"/>
    </source>
</evidence>
<keyword evidence="1" id="KW-0812">Transmembrane</keyword>
<dbReference type="Gene3D" id="1.20.120.1630">
    <property type="match status" value="1"/>
</dbReference>
<feature type="transmembrane region" description="Helical" evidence="1">
    <location>
        <begin position="59"/>
        <end position="77"/>
    </location>
</feature>
<gene>
    <name evidence="2" type="ORF">GCM10009721_32410</name>
</gene>
<dbReference type="PROSITE" id="PS50244">
    <property type="entry name" value="S5A_REDUCTASE"/>
    <property type="match status" value="1"/>
</dbReference>
<dbReference type="Pfam" id="PF06966">
    <property type="entry name" value="DUF1295"/>
    <property type="match status" value="1"/>
</dbReference>
<keyword evidence="1" id="KW-0472">Membrane</keyword>
<accession>A0ABQ2I7C8</accession>
<keyword evidence="3" id="KW-1185">Reference proteome</keyword>
<protein>
    <submittedName>
        <fullName evidence="2">Membrane protein</fullName>
    </submittedName>
</protein>
<dbReference type="InterPro" id="IPR010721">
    <property type="entry name" value="UstE-like"/>
</dbReference>
<feature type="transmembrane region" description="Helical" evidence="1">
    <location>
        <begin position="221"/>
        <end position="250"/>
    </location>
</feature>
<proteinExistence type="predicted"/>
<name>A0ABQ2I7C8_9MICO</name>
<feature type="transmembrane region" description="Helical" evidence="1">
    <location>
        <begin position="132"/>
        <end position="150"/>
    </location>
</feature>
<dbReference type="Proteomes" id="UP000623461">
    <property type="component" value="Unassembled WGS sequence"/>
</dbReference>
<reference evidence="3" key="1">
    <citation type="journal article" date="2019" name="Int. J. Syst. Evol. Microbiol.">
        <title>The Global Catalogue of Microorganisms (GCM) 10K type strain sequencing project: providing services to taxonomists for standard genome sequencing and annotation.</title>
        <authorList>
            <consortium name="The Broad Institute Genomics Platform"/>
            <consortium name="The Broad Institute Genome Sequencing Center for Infectious Disease"/>
            <person name="Wu L."/>
            <person name="Ma J."/>
        </authorList>
    </citation>
    <scope>NUCLEOTIDE SEQUENCE [LARGE SCALE GENOMIC DNA]</scope>
    <source>
        <strain evidence="3">JCM 1365</strain>
    </source>
</reference>
<feature type="transmembrane region" description="Helical" evidence="1">
    <location>
        <begin position="162"/>
        <end position="180"/>
    </location>
</feature>
<comment type="caution">
    <text evidence="2">The sequence shown here is derived from an EMBL/GenBank/DDBJ whole genome shotgun (WGS) entry which is preliminary data.</text>
</comment>
<evidence type="ECO:0000313" key="2">
    <source>
        <dbReference type="EMBL" id="GGN02715.1"/>
    </source>
</evidence>
<dbReference type="RefSeq" id="WP_030200193.1">
    <property type="nucleotide sequence ID" value="NZ_BMNZ01000006.1"/>
</dbReference>
<keyword evidence="1" id="KW-1133">Transmembrane helix</keyword>
<dbReference type="PANTHER" id="PTHR32251">
    <property type="entry name" value="3-OXO-5-ALPHA-STEROID 4-DEHYDROGENASE"/>
    <property type="match status" value="1"/>
</dbReference>
<feature type="transmembrane region" description="Helical" evidence="1">
    <location>
        <begin position="89"/>
        <end position="108"/>
    </location>
</feature>